<dbReference type="Pfam" id="PF00085">
    <property type="entry name" value="Thioredoxin"/>
    <property type="match status" value="2"/>
</dbReference>
<dbReference type="PROSITE" id="PS51352">
    <property type="entry name" value="THIOREDOXIN_2"/>
    <property type="match status" value="2"/>
</dbReference>
<feature type="chain" id="PRO_5001599926" evidence="1">
    <location>
        <begin position="21"/>
        <end position="399"/>
    </location>
</feature>
<organism evidence="3 4">
    <name type="scientific">Babesia bigemina</name>
    <dbReference type="NCBI Taxonomy" id="5866"/>
    <lineage>
        <taxon>Eukaryota</taxon>
        <taxon>Sar</taxon>
        <taxon>Alveolata</taxon>
        <taxon>Apicomplexa</taxon>
        <taxon>Aconoidasida</taxon>
        <taxon>Piroplasmida</taxon>
        <taxon>Babesiidae</taxon>
        <taxon>Babesia</taxon>
    </lineage>
</organism>
<dbReference type="PANTHER" id="PTHR45815">
    <property type="entry name" value="PROTEIN DISULFIDE-ISOMERASE A6"/>
    <property type="match status" value="1"/>
</dbReference>
<dbReference type="GeneID" id="24562894"/>
<proteinExistence type="predicted"/>
<accession>A0A061D149</accession>
<keyword evidence="4" id="KW-1185">Reference proteome</keyword>
<evidence type="ECO:0000313" key="4">
    <source>
        <dbReference type="Proteomes" id="UP000033188"/>
    </source>
</evidence>
<evidence type="ECO:0000259" key="2">
    <source>
        <dbReference type="PROSITE" id="PS51352"/>
    </source>
</evidence>
<dbReference type="InterPro" id="IPR036249">
    <property type="entry name" value="Thioredoxin-like_sf"/>
</dbReference>
<evidence type="ECO:0000256" key="1">
    <source>
        <dbReference type="SAM" id="SignalP"/>
    </source>
</evidence>
<dbReference type="PROSITE" id="PS00194">
    <property type="entry name" value="THIOREDOXIN_1"/>
    <property type="match status" value="1"/>
</dbReference>
<dbReference type="InterPro" id="IPR017937">
    <property type="entry name" value="Thioredoxin_CS"/>
</dbReference>
<gene>
    <name evidence="3" type="ORF">BBBOND_0106620</name>
</gene>
<dbReference type="VEuPathDB" id="PiroplasmaDB:BBBOND_0106620"/>
<dbReference type="OrthoDB" id="2121326at2759"/>
<dbReference type="EMBL" id="LK391707">
    <property type="protein sequence ID" value="CDR94353.1"/>
    <property type="molecule type" value="Genomic_DNA"/>
</dbReference>
<reference evidence="4" key="1">
    <citation type="journal article" date="2014" name="Nucleic Acids Res.">
        <title>The evolutionary dynamics of variant antigen genes in Babesia reveal a history of genomic innovation underlying host-parasite interaction.</title>
        <authorList>
            <person name="Jackson A.P."/>
            <person name="Otto T.D."/>
            <person name="Darby A."/>
            <person name="Ramaprasad A."/>
            <person name="Xia D."/>
            <person name="Echaide I.E."/>
            <person name="Farber M."/>
            <person name="Gahlot S."/>
            <person name="Gamble J."/>
            <person name="Gupta D."/>
            <person name="Gupta Y."/>
            <person name="Jackson L."/>
            <person name="Malandrin L."/>
            <person name="Malas T.B."/>
            <person name="Moussa E."/>
            <person name="Nair M."/>
            <person name="Reid A.J."/>
            <person name="Sanders M."/>
            <person name="Sharma J."/>
            <person name="Tracey A."/>
            <person name="Quail M.A."/>
            <person name="Weir W."/>
            <person name="Wastling J.M."/>
            <person name="Hall N."/>
            <person name="Willadsen P."/>
            <person name="Lingelbach K."/>
            <person name="Shiels B."/>
            <person name="Tait A."/>
            <person name="Berriman M."/>
            <person name="Allred D.R."/>
            <person name="Pain A."/>
        </authorList>
    </citation>
    <scope>NUCLEOTIDE SEQUENCE [LARGE SCALE GENOMIC DNA]</scope>
    <source>
        <strain evidence="4">Bond</strain>
    </source>
</reference>
<dbReference type="SUPFAM" id="SSF52833">
    <property type="entry name" value="Thioredoxin-like"/>
    <property type="match status" value="3"/>
</dbReference>
<dbReference type="InterPro" id="IPR013766">
    <property type="entry name" value="Thioredoxin_domain"/>
</dbReference>
<dbReference type="Proteomes" id="UP000033188">
    <property type="component" value="Chromosome 1"/>
</dbReference>
<name>A0A061D149_BABBI</name>
<dbReference type="STRING" id="5866.A0A061D149"/>
<keyword evidence="3" id="KW-0413">Isomerase</keyword>
<dbReference type="PANTHER" id="PTHR45815:SF3">
    <property type="entry name" value="PROTEIN DISULFIDE-ISOMERASE A6"/>
    <property type="match status" value="1"/>
</dbReference>
<keyword evidence="1" id="KW-0732">Signal</keyword>
<dbReference type="OMA" id="AIWVVQF"/>
<dbReference type="KEGG" id="bbig:BBBOND_0106620"/>
<dbReference type="AlphaFoldDB" id="A0A061D149"/>
<feature type="domain" description="Thioredoxin" evidence="2">
    <location>
        <begin position="137"/>
        <end position="268"/>
    </location>
</feature>
<dbReference type="GO" id="GO:0034976">
    <property type="term" value="P:response to endoplasmic reticulum stress"/>
    <property type="evidence" value="ECO:0007669"/>
    <property type="project" value="TreeGrafter"/>
</dbReference>
<dbReference type="RefSeq" id="XP_012766539.1">
    <property type="nucleotide sequence ID" value="XM_012911085.1"/>
</dbReference>
<feature type="signal peptide" evidence="1">
    <location>
        <begin position="1"/>
        <end position="20"/>
    </location>
</feature>
<sequence length="399" mass="43860">MWFGSLCTLALSCCIMTVRCALYGPSSPVKLLDASSFDDVLRTDGVSLVQFYSEPCAACTSFAKDFEAAATATKDVVGVYAVSDASLSRRYNVRSFPTLKVFLGKGSAEQPIAEDYTGALNVADVVTFTMKHLNKHVKAKVPAPARSKLRPAVKTPSGRVVSLNESEFNSKVLNDNYNQWLIMFFAPWCGHCKALEPEWRRMATIADRVTVGSVDATVNTALAQRYGVKGYPTIVLLPQGPKGPSKAIPYNGARKAEDILAFAKRHYRNMGPPVHVNSFDDLKQRCSGPLCLLFFLPEEGLQGNIDIISKVMENNSTLPFQFCYTLAGSHPVWERALGVSSFPSLLGLNLSKNVFSTMRKEKLTFENVNTYVSEILSGRVIAERLAQSLDSEDVVRTEL</sequence>
<protein>
    <submittedName>
        <fullName evidence="3">Protein disulfide isomerase related protein, putative</fullName>
    </submittedName>
</protein>
<dbReference type="GO" id="GO:0015035">
    <property type="term" value="F:protein-disulfide reductase activity"/>
    <property type="evidence" value="ECO:0007669"/>
    <property type="project" value="TreeGrafter"/>
</dbReference>
<feature type="domain" description="Thioredoxin" evidence="2">
    <location>
        <begin position="18"/>
        <end position="134"/>
    </location>
</feature>
<evidence type="ECO:0000313" key="3">
    <source>
        <dbReference type="EMBL" id="CDR94353.1"/>
    </source>
</evidence>
<dbReference type="PRINTS" id="PR00421">
    <property type="entry name" value="THIOREDOXIN"/>
</dbReference>
<dbReference type="GO" id="GO:0005788">
    <property type="term" value="C:endoplasmic reticulum lumen"/>
    <property type="evidence" value="ECO:0007669"/>
    <property type="project" value="TreeGrafter"/>
</dbReference>
<dbReference type="GO" id="GO:0016853">
    <property type="term" value="F:isomerase activity"/>
    <property type="evidence" value="ECO:0007669"/>
    <property type="project" value="UniProtKB-KW"/>
</dbReference>
<dbReference type="Gene3D" id="3.40.30.10">
    <property type="entry name" value="Glutaredoxin"/>
    <property type="match status" value="2"/>
</dbReference>